<proteinExistence type="predicted"/>
<evidence type="ECO:0000313" key="3">
    <source>
        <dbReference type="Proteomes" id="UP001431783"/>
    </source>
</evidence>
<dbReference type="EMBL" id="JARQZJ010000041">
    <property type="protein sequence ID" value="KAK9877284.1"/>
    <property type="molecule type" value="Genomic_DNA"/>
</dbReference>
<reference evidence="2 3" key="1">
    <citation type="submission" date="2023-03" db="EMBL/GenBank/DDBJ databases">
        <title>Genome insight into feeding habits of ladybird beetles.</title>
        <authorList>
            <person name="Li H.-S."/>
            <person name="Huang Y.-H."/>
            <person name="Pang H."/>
        </authorList>
    </citation>
    <scope>NUCLEOTIDE SEQUENCE [LARGE SCALE GENOMIC DNA]</scope>
    <source>
        <strain evidence="2">SYSU_2023b</strain>
        <tissue evidence="2">Whole body</tissue>
    </source>
</reference>
<protein>
    <submittedName>
        <fullName evidence="2">Uncharacterized protein</fullName>
    </submittedName>
</protein>
<feature type="region of interest" description="Disordered" evidence="1">
    <location>
        <begin position="167"/>
        <end position="230"/>
    </location>
</feature>
<sequence>MFPNCVRFWVNIISAAQRGDTVVPETEVNIRQNTTRDNSPKPGCSAFHCSPLVLRPIPNPAKPMTTRKRKLRKSEILTSTPIKEEQKQIYEKIGLGQVGLDPDPILILNCRSEVRNPTHSLKLSSRLNKILNTQTEFTYTNYFEFLTITNNMNQNNNENLVTVQQVKEPKPYRGRKENQKNPHAKHEPINKEPKSQQQTRKQPPLVLNKPTHKAPNDAAHPLPKSSNPAEGSVFISEISVRETRSRQTFTPSTPAAIEISRQTFAELLTDDTQLSKAILPEYQDYYTTCLIWFRITTLKQKNSQPLTAEEQAVLDMIQTTSFCVPTPIELQLRSGWIRKGVVQKHVYLYHGRKIRKILFRHSLPNILRKNLPGNGNASN</sequence>
<comment type="caution">
    <text evidence="2">The sequence shown here is derived from an EMBL/GenBank/DDBJ whole genome shotgun (WGS) entry which is preliminary data.</text>
</comment>
<evidence type="ECO:0000256" key="1">
    <source>
        <dbReference type="SAM" id="MobiDB-lite"/>
    </source>
</evidence>
<gene>
    <name evidence="2" type="ORF">WA026_017676</name>
</gene>
<name>A0AAW1U9L3_9CUCU</name>
<evidence type="ECO:0000313" key="2">
    <source>
        <dbReference type="EMBL" id="KAK9877284.1"/>
    </source>
</evidence>
<dbReference type="AlphaFoldDB" id="A0AAW1U9L3"/>
<organism evidence="2 3">
    <name type="scientific">Henosepilachna vigintioctopunctata</name>
    <dbReference type="NCBI Taxonomy" id="420089"/>
    <lineage>
        <taxon>Eukaryota</taxon>
        <taxon>Metazoa</taxon>
        <taxon>Ecdysozoa</taxon>
        <taxon>Arthropoda</taxon>
        <taxon>Hexapoda</taxon>
        <taxon>Insecta</taxon>
        <taxon>Pterygota</taxon>
        <taxon>Neoptera</taxon>
        <taxon>Endopterygota</taxon>
        <taxon>Coleoptera</taxon>
        <taxon>Polyphaga</taxon>
        <taxon>Cucujiformia</taxon>
        <taxon>Coccinelloidea</taxon>
        <taxon>Coccinellidae</taxon>
        <taxon>Epilachninae</taxon>
        <taxon>Epilachnini</taxon>
        <taxon>Henosepilachna</taxon>
    </lineage>
</organism>
<feature type="compositionally biased region" description="Basic and acidic residues" evidence="1">
    <location>
        <begin position="167"/>
        <end position="194"/>
    </location>
</feature>
<keyword evidence="3" id="KW-1185">Reference proteome</keyword>
<dbReference type="Proteomes" id="UP001431783">
    <property type="component" value="Unassembled WGS sequence"/>
</dbReference>
<accession>A0AAW1U9L3</accession>